<evidence type="ECO:0000313" key="1">
    <source>
        <dbReference type="EMBL" id="KKZ66486.1"/>
    </source>
</evidence>
<comment type="caution">
    <text evidence="1">The sequence shown here is derived from an EMBL/GenBank/DDBJ whole genome shotgun (WGS) entry which is preliminary data.</text>
</comment>
<proteinExistence type="predicted"/>
<accession>A0A0G2JAX4</accession>
<gene>
    <name evidence="1" type="ORF">EMCG_07766</name>
</gene>
<dbReference type="AlphaFoldDB" id="A0A0G2JAX4"/>
<reference evidence="2" key="1">
    <citation type="journal article" date="2015" name="PLoS Genet.">
        <title>The dynamic genome and transcriptome of the human fungal pathogen Blastomyces and close relative Emmonsia.</title>
        <authorList>
            <person name="Munoz J.F."/>
            <person name="Gauthier G.M."/>
            <person name="Desjardins C.A."/>
            <person name="Gallo J.E."/>
            <person name="Holder J."/>
            <person name="Sullivan T.D."/>
            <person name="Marty A.J."/>
            <person name="Carmen J.C."/>
            <person name="Chen Z."/>
            <person name="Ding L."/>
            <person name="Gujja S."/>
            <person name="Magrini V."/>
            <person name="Misas E."/>
            <person name="Mitreva M."/>
            <person name="Priest M."/>
            <person name="Saif S."/>
            <person name="Whiston E.A."/>
            <person name="Young S."/>
            <person name="Zeng Q."/>
            <person name="Goldman W.E."/>
            <person name="Mardis E.R."/>
            <person name="Taylor J.W."/>
            <person name="McEwen J.G."/>
            <person name="Clay O.K."/>
            <person name="Klein B.S."/>
            <person name="Cuomo C.A."/>
        </authorList>
    </citation>
    <scope>NUCLEOTIDE SEQUENCE [LARGE SCALE GENOMIC DNA]</scope>
    <source>
        <strain evidence="2">UAMH 3008</strain>
    </source>
</reference>
<evidence type="ECO:0000313" key="2">
    <source>
        <dbReference type="Proteomes" id="UP000034164"/>
    </source>
</evidence>
<dbReference type="Proteomes" id="UP000034164">
    <property type="component" value="Unassembled WGS sequence"/>
</dbReference>
<protein>
    <submittedName>
        <fullName evidence="1">Uncharacterized protein</fullName>
    </submittedName>
</protein>
<name>A0A0G2JAX4_9EURO</name>
<organism evidence="1 2">
    <name type="scientific">[Emmonsia] crescens</name>
    <dbReference type="NCBI Taxonomy" id="73230"/>
    <lineage>
        <taxon>Eukaryota</taxon>
        <taxon>Fungi</taxon>
        <taxon>Dikarya</taxon>
        <taxon>Ascomycota</taxon>
        <taxon>Pezizomycotina</taxon>
        <taxon>Eurotiomycetes</taxon>
        <taxon>Eurotiomycetidae</taxon>
        <taxon>Onygenales</taxon>
        <taxon>Ajellomycetaceae</taxon>
        <taxon>Emergomyces</taxon>
    </lineage>
</organism>
<dbReference type="EMBL" id="LCZI01000464">
    <property type="protein sequence ID" value="KKZ66486.1"/>
    <property type="molecule type" value="Genomic_DNA"/>
</dbReference>
<dbReference type="VEuPathDB" id="FungiDB:EMCG_07766"/>
<sequence length="91" mass="10357">MQQGSGQTKLRLPCPSCDFAFPLEAHLPSLLWVAFSIIRWLEFSIHLISPRLVGLTLTPVRIWMISASFRQGCKSISAIRPKMRLCGLLYR</sequence>